<feature type="transmembrane region" description="Helical" evidence="12">
    <location>
        <begin position="108"/>
        <end position="125"/>
    </location>
</feature>
<evidence type="ECO:0000256" key="10">
    <source>
        <dbReference type="ARBA" id="ARBA00023136"/>
    </source>
</evidence>
<evidence type="ECO:0000313" key="13">
    <source>
        <dbReference type="EMBL" id="BBB32173.1"/>
    </source>
</evidence>
<dbReference type="InterPro" id="IPR044878">
    <property type="entry name" value="UbiA_sf"/>
</dbReference>
<keyword evidence="7" id="KW-0831">Ubiquinone biosynthesis</keyword>
<feature type="transmembrane region" description="Helical" evidence="12">
    <location>
        <begin position="229"/>
        <end position="248"/>
    </location>
</feature>
<evidence type="ECO:0000256" key="2">
    <source>
        <dbReference type="ARBA" id="ARBA00004141"/>
    </source>
</evidence>
<protein>
    <recommendedName>
        <fullName evidence="11">4-hydroxybenzoate polyprenyltransferase</fullName>
        <ecNumber evidence="11">2.5.1.39</ecNumber>
    </recommendedName>
</protein>
<evidence type="ECO:0000256" key="9">
    <source>
        <dbReference type="ARBA" id="ARBA00022989"/>
    </source>
</evidence>
<dbReference type="InterPro" id="IPR006371">
    <property type="entry name" value="Polyprenyltransferase_UbiA-li"/>
</dbReference>
<gene>
    <name evidence="13" type="primary">ubiA</name>
    <name evidence="13" type="ORF">TTHT_0589</name>
</gene>
<dbReference type="AlphaFoldDB" id="A0A7R6PYV4"/>
<comment type="subcellular location">
    <subcellularLocation>
        <location evidence="2">Membrane</location>
        <topology evidence="2">Multi-pass membrane protein</topology>
    </subcellularLocation>
</comment>
<dbReference type="RefSeq" id="WP_201328511.1">
    <property type="nucleotide sequence ID" value="NZ_AP017470.1"/>
</dbReference>
<evidence type="ECO:0000256" key="8">
    <source>
        <dbReference type="ARBA" id="ARBA00022692"/>
    </source>
</evidence>
<accession>A0A7R6PYV4</accession>
<keyword evidence="5" id="KW-0997">Cell inner membrane</keyword>
<dbReference type="GO" id="GO:0005886">
    <property type="term" value="C:plasma membrane"/>
    <property type="evidence" value="ECO:0007669"/>
    <property type="project" value="TreeGrafter"/>
</dbReference>
<evidence type="ECO:0000256" key="11">
    <source>
        <dbReference type="ARBA" id="ARBA00034524"/>
    </source>
</evidence>
<dbReference type="Gene3D" id="1.20.120.1780">
    <property type="entry name" value="UbiA prenyltransferase"/>
    <property type="match status" value="1"/>
</dbReference>
<dbReference type="KEGG" id="thyd:TTHT_0589"/>
<keyword evidence="14" id="KW-1185">Reference proteome</keyword>
<feature type="transmembrane region" description="Helical" evidence="12">
    <location>
        <begin position="260"/>
        <end position="281"/>
    </location>
</feature>
<feature type="transmembrane region" description="Helical" evidence="12">
    <location>
        <begin position="40"/>
        <end position="61"/>
    </location>
</feature>
<evidence type="ECO:0000256" key="5">
    <source>
        <dbReference type="ARBA" id="ARBA00022519"/>
    </source>
</evidence>
<dbReference type="EC" id="2.5.1.39" evidence="11"/>
<dbReference type="Proteomes" id="UP000595564">
    <property type="component" value="Chromosome"/>
</dbReference>
<feature type="transmembrane region" description="Helical" evidence="12">
    <location>
        <begin position="132"/>
        <end position="152"/>
    </location>
</feature>
<feature type="transmembrane region" description="Helical" evidence="12">
    <location>
        <begin position="203"/>
        <end position="223"/>
    </location>
</feature>
<evidence type="ECO:0000313" key="14">
    <source>
        <dbReference type="Proteomes" id="UP000595564"/>
    </source>
</evidence>
<evidence type="ECO:0000256" key="4">
    <source>
        <dbReference type="ARBA" id="ARBA00022475"/>
    </source>
</evidence>
<dbReference type="Pfam" id="PF01040">
    <property type="entry name" value="UbiA"/>
    <property type="match status" value="1"/>
</dbReference>
<evidence type="ECO:0000256" key="6">
    <source>
        <dbReference type="ARBA" id="ARBA00022679"/>
    </source>
</evidence>
<dbReference type="InterPro" id="IPR000537">
    <property type="entry name" value="UbiA_prenyltransferase"/>
</dbReference>
<proteinExistence type="inferred from homology"/>
<evidence type="ECO:0000256" key="12">
    <source>
        <dbReference type="SAM" id="Phobius"/>
    </source>
</evidence>
<dbReference type="InterPro" id="IPR039653">
    <property type="entry name" value="Prenyltransferase"/>
</dbReference>
<sequence length="282" mass="32158">MNKFMEILRMIKIEHTVFALPFALLGMIFAAKGIPDLKTFTLVILCTLFARNAAMAFNRYLDADIDAKNPRTKDRSIPAGRLSRFFVLVFVIVNSILFIGTTYFLNSLAFKLSPIAIFIVLFYSYTKRFTSFSHLVLGLADGIAPAGGWIAVTGKFDFKIIFLSLAVMLWVAGFDIFYSLQDIEFDRSEGLYSLPSRIGVKKALYISRFFHFIVVVCLFYFGYIVKAGMWYWIGLSIASLLLFYEHTLVKENDLSKIDQAFFTVNGFFSVIILIFATLDFYL</sequence>
<dbReference type="NCBIfam" id="TIGR01475">
    <property type="entry name" value="ubiA_other"/>
    <property type="match status" value="1"/>
</dbReference>
<dbReference type="CDD" id="cd13959">
    <property type="entry name" value="PT_UbiA_COQ2"/>
    <property type="match status" value="1"/>
</dbReference>
<dbReference type="GO" id="GO:0006744">
    <property type="term" value="P:ubiquinone biosynthetic process"/>
    <property type="evidence" value="ECO:0007669"/>
    <property type="project" value="UniProtKB-KW"/>
</dbReference>
<keyword evidence="8 12" id="KW-0812">Transmembrane</keyword>
<keyword evidence="9 12" id="KW-1133">Transmembrane helix</keyword>
<keyword evidence="10 12" id="KW-0472">Membrane</keyword>
<organism evidence="13 14">
    <name type="scientific">Thermotomaculum hydrothermale</name>
    <dbReference type="NCBI Taxonomy" id="981385"/>
    <lineage>
        <taxon>Bacteria</taxon>
        <taxon>Pseudomonadati</taxon>
        <taxon>Acidobacteriota</taxon>
        <taxon>Holophagae</taxon>
        <taxon>Thermotomaculales</taxon>
        <taxon>Thermotomaculaceae</taxon>
        <taxon>Thermotomaculum</taxon>
    </lineage>
</organism>
<comment type="similarity">
    <text evidence="3">Belongs to the UbiA prenyltransferase family.</text>
</comment>
<keyword evidence="4" id="KW-1003">Cell membrane</keyword>
<comment type="cofactor">
    <cofactor evidence="1">
        <name>Mg(2+)</name>
        <dbReference type="ChEBI" id="CHEBI:18420"/>
    </cofactor>
</comment>
<dbReference type="Gene3D" id="1.10.357.140">
    <property type="entry name" value="UbiA prenyltransferase"/>
    <property type="match status" value="1"/>
</dbReference>
<evidence type="ECO:0000256" key="1">
    <source>
        <dbReference type="ARBA" id="ARBA00001946"/>
    </source>
</evidence>
<feature type="transmembrane region" description="Helical" evidence="12">
    <location>
        <begin position="82"/>
        <end position="102"/>
    </location>
</feature>
<evidence type="ECO:0000256" key="3">
    <source>
        <dbReference type="ARBA" id="ARBA00005985"/>
    </source>
</evidence>
<reference evidence="13 14" key="1">
    <citation type="journal article" date="2012" name="Extremophiles">
        <title>Thermotomaculum hydrothermale gen. nov., sp. nov., a novel heterotrophic thermophile within the phylum Acidobacteria from a deep-sea hydrothermal vent chimney in the Southern Okinawa Trough.</title>
        <authorList>
            <person name="Izumi H."/>
            <person name="Nunoura T."/>
            <person name="Miyazaki M."/>
            <person name="Mino S."/>
            <person name="Toki T."/>
            <person name="Takai K."/>
            <person name="Sako Y."/>
            <person name="Sawabe T."/>
            <person name="Nakagawa S."/>
        </authorList>
    </citation>
    <scope>NUCLEOTIDE SEQUENCE [LARGE SCALE GENOMIC DNA]</scope>
    <source>
        <strain evidence="13 14">AC55</strain>
    </source>
</reference>
<name>A0A7R6PYV4_9BACT</name>
<dbReference type="PANTHER" id="PTHR11048:SF28">
    <property type="entry name" value="4-HYDROXYBENZOATE POLYPRENYLTRANSFERASE, MITOCHONDRIAL"/>
    <property type="match status" value="1"/>
</dbReference>
<dbReference type="PANTHER" id="PTHR11048">
    <property type="entry name" value="PRENYLTRANSFERASES"/>
    <property type="match status" value="1"/>
</dbReference>
<evidence type="ECO:0000256" key="7">
    <source>
        <dbReference type="ARBA" id="ARBA00022688"/>
    </source>
</evidence>
<keyword evidence="6 13" id="KW-0808">Transferase</keyword>
<dbReference type="FunFam" id="1.10.357.140:FF:000008">
    <property type="entry name" value="4-hydroxybenzoate octaprenyltransferase"/>
    <property type="match status" value="1"/>
</dbReference>
<dbReference type="GO" id="GO:0008412">
    <property type="term" value="F:4-hydroxybenzoate polyprenyltransferase activity"/>
    <property type="evidence" value="ECO:0007669"/>
    <property type="project" value="UniProtKB-EC"/>
</dbReference>
<dbReference type="FunFam" id="1.20.120.1780:FF:000001">
    <property type="entry name" value="4-hydroxybenzoate octaprenyltransferase"/>
    <property type="match status" value="1"/>
</dbReference>
<feature type="transmembrane region" description="Helical" evidence="12">
    <location>
        <begin position="158"/>
        <end position="178"/>
    </location>
</feature>
<dbReference type="EMBL" id="AP017470">
    <property type="protein sequence ID" value="BBB32173.1"/>
    <property type="molecule type" value="Genomic_DNA"/>
</dbReference>